<evidence type="ECO:0000313" key="4">
    <source>
        <dbReference type="EMBL" id="SDR69626.1"/>
    </source>
</evidence>
<dbReference type="InterPro" id="IPR050570">
    <property type="entry name" value="Cell_wall_metabolism_enzyme"/>
</dbReference>
<dbReference type="GO" id="GO:0004222">
    <property type="term" value="F:metalloendopeptidase activity"/>
    <property type="evidence" value="ECO:0007669"/>
    <property type="project" value="TreeGrafter"/>
</dbReference>
<dbReference type="Gene3D" id="2.70.70.10">
    <property type="entry name" value="Glucose Permease (Domain IIA)"/>
    <property type="match status" value="1"/>
</dbReference>
<dbReference type="OrthoDB" id="5496837at2"/>
<evidence type="ECO:0000259" key="2">
    <source>
        <dbReference type="Pfam" id="PF01551"/>
    </source>
</evidence>
<evidence type="ECO:0000256" key="1">
    <source>
        <dbReference type="SAM" id="Phobius"/>
    </source>
</evidence>
<dbReference type="Proteomes" id="UP000199092">
    <property type="component" value="Chromosome I"/>
</dbReference>
<organism evidence="4 5">
    <name type="scientific">Friedmanniella luteola</name>
    <dbReference type="NCBI Taxonomy" id="546871"/>
    <lineage>
        <taxon>Bacteria</taxon>
        <taxon>Bacillati</taxon>
        <taxon>Actinomycetota</taxon>
        <taxon>Actinomycetes</taxon>
        <taxon>Propionibacteriales</taxon>
        <taxon>Nocardioidaceae</taxon>
        <taxon>Friedmanniella</taxon>
    </lineage>
</organism>
<feature type="domain" description="ARB-07466-like C-terminal" evidence="3">
    <location>
        <begin position="241"/>
        <end position="343"/>
    </location>
</feature>
<feature type="transmembrane region" description="Helical" evidence="1">
    <location>
        <begin position="24"/>
        <end position="47"/>
    </location>
</feature>
<dbReference type="AlphaFoldDB" id="A0A1H1L510"/>
<dbReference type="Pfam" id="PF01551">
    <property type="entry name" value="Peptidase_M23"/>
    <property type="match status" value="1"/>
</dbReference>
<keyword evidence="5" id="KW-1185">Reference proteome</keyword>
<reference evidence="4 5" key="1">
    <citation type="submission" date="2016-10" db="EMBL/GenBank/DDBJ databases">
        <authorList>
            <person name="de Groot N.N."/>
        </authorList>
    </citation>
    <scope>NUCLEOTIDE SEQUENCE [LARGE SCALE GENOMIC DNA]</scope>
    <source>
        <strain evidence="4 5">DSM 21741</strain>
    </source>
</reference>
<dbReference type="InterPro" id="IPR016047">
    <property type="entry name" value="M23ase_b-sheet_dom"/>
</dbReference>
<sequence>MDPVSARMALQLGVSLVRNRGTRYLVVGLLLLTLATNVLLIFSPWMLTAQMTAAQRAQQLSTADAGSCGGAADTIETDNASAGSMSTEQVANARTIWQVAQRMGTGDRGAVVGIATALQESTLRNLDHGDRDSVGLFQQRAGWGSAAVRMNPAKSSELFYAALKKVKGWRDLPVTVAAQRVQISAFPTAYAKHEKPATGLVALFRSKAPAGSPEAAAAMGSAMCGDADAAQCPPTGMAMEAGLTPDALRVLRCLRSGWSPLSSFGGIGDRPSNVDRDHQEGRAIDAMIPDYQSPAGRRLGQRIADWVVTNHARLGVRYVIWNAKIWNVQREKEGWRSCGAGGSCYSGPDDTAAHRDHVHVSVFGNQAAVDPTGPTGPIVRPVDRYTLTARFGQCSSHWANCHTGLDFAASTGTPVRAIMGGTVVWTKWGGAYGNLTKIQHANGIQSWYAHQVSRTVEVGDVVTAGQVIGRVGATGNVTGPHLHLEVRTKGTPVDPDRWLSAHGVSA</sequence>
<dbReference type="InterPro" id="IPR011055">
    <property type="entry name" value="Dup_hybrid_motif"/>
</dbReference>
<dbReference type="InterPro" id="IPR058593">
    <property type="entry name" value="ARB_07466-like_C"/>
</dbReference>
<evidence type="ECO:0000313" key="5">
    <source>
        <dbReference type="Proteomes" id="UP000199092"/>
    </source>
</evidence>
<name>A0A1H1L510_9ACTN</name>
<keyword evidence="1" id="KW-0812">Transmembrane</keyword>
<dbReference type="EMBL" id="LT629749">
    <property type="protein sequence ID" value="SDR69626.1"/>
    <property type="molecule type" value="Genomic_DNA"/>
</dbReference>
<dbReference type="RefSeq" id="WP_157720202.1">
    <property type="nucleotide sequence ID" value="NZ_LT629749.1"/>
</dbReference>
<dbReference type="PANTHER" id="PTHR21666:SF270">
    <property type="entry name" value="MUREIN HYDROLASE ACTIVATOR ENVC"/>
    <property type="match status" value="1"/>
</dbReference>
<feature type="domain" description="M23ase beta-sheet core" evidence="2">
    <location>
        <begin position="402"/>
        <end position="495"/>
    </location>
</feature>
<evidence type="ECO:0000259" key="3">
    <source>
        <dbReference type="Pfam" id="PF26571"/>
    </source>
</evidence>
<protein>
    <submittedName>
        <fullName evidence="4">Peptidase family M23</fullName>
    </submittedName>
</protein>
<dbReference type="Pfam" id="PF26571">
    <property type="entry name" value="VldE"/>
    <property type="match status" value="1"/>
</dbReference>
<accession>A0A1H1L510</accession>
<proteinExistence type="predicted"/>
<dbReference type="SUPFAM" id="SSF51261">
    <property type="entry name" value="Duplicated hybrid motif"/>
    <property type="match status" value="1"/>
</dbReference>
<dbReference type="PANTHER" id="PTHR21666">
    <property type="entry name" value="PEPTIDASE-RELATED"/>
    <property type="match status" value="1"/>
</dbReference>
<gene>
    <name evidence="4" type="ORF">SAMN04488543_0087</name>
</gene>
<keyword evidence="1" id="KW-1133">Transmembrane helix</keyword>
<keyword evidence="1" id="KW-0472">Membrane</keyword>
<dbReference type="STRING" id="546871.SAMN04488543_0087"/>
<dbReference type="CDD" id="cd12797">
    <property type="entry name" value="M23_peptidase"/>
    <property type="match status" value="1"/>
</dbReference>